<sequence length="76" mass="9574">MKNKINKFIINKYNFQLYNILLKINKITKHLLNNKKDYNSKKFLFIYINKKKKIIYYYKKNKKFFLIENILKLYDN</sequence>
<keyword evidence="2 3" id="KW-0687">Ribonucleoprotein</keyword>
<dbReference type="GO" id="GO:0005840">
    <property type="term" value="C:ribosome"/>
    <property type="evidence" value="ECO:0007669"/>
    <property type="project" value="UniProtKB-KW"/>
</dbReference>
<keyword evidence="1 3" id="KW-0689">Ribosomal protein</keyword>
<evidence type="ECO:0000313" key="4">
    <source>
        <dbReference type="EMBL" id="XBT18728.1"/>
    </source>
</evidence>
<comment type="similarity">
    <text evidence="3">Belongs to the universal ribosomal protein uS15 family.</text>
</comment>
<organism evidence="4">
    <name type="scientific">Candidatus Shikimatogenerans sp. Tcar</name>
    <dbReference type="NCBI Taxonomy" id="3158565"/>
    <lineage>
        <taxon>Bacteria</taxon>
        <taxon>Pseudomonadati</taxon>
        <taxon>Bacteroidota</taxon>
        <taxon>Flavobacteriia</taxon>
        <taxon>Flavobacteriales</taxon>
        <taxon>Candidatus Shikimatogenerans</taxon>
    </lineage>
</organism>
<evidence type="ECO:0000256" key="1">
    <source>
        <dbReference type="ARBA" id="ARBA00022980"/>
    </source>
</evidence>
<dbReference type="EMBL" id="CP157896">
    <property type="protein sequence ID" value="XBT18728.1"/>
    <property type="molecule type" value="Genomic_DNA"/>
</dbReference>
<dbReference type="SUPFAM" id="SSF47060">
    <property type="entry name" value="S15/NS1 RNA-binding domain"/>
    <property type="match status" value="1"/>
</dbReference>
<dbReference type="Gene3D" id="1.10.287.10">
    <property type="entry name" value="S15/NS1, RNA-binding"/>
    <property type="match status" value="1"/>
</dbReference>
<dbReference type="PROSITE" id="PS00362">
    <property type="entry name" value="RIBOSOMAL_S15"/>
    <property type="match status" value="1"/>
</dbReference>
<dbReference type="GO" id="GO:0006412">
    <property type="term" value="P:translation"/>
    <property type="evidence" value="ECO:0007669"/>
    <property type="project" value="InterPro"/>
</dbReference>
<dbReference type="InterPro" id="IPR000589">
    <property type="entry name" value="Ribosomal_uS15"/>
</dbReference>
<gene>
    <name evidence="4" type="ORF">ABNO60_00210</name>
</gene>
<evidence type="ECO:0000256" key="3">
    <source>
        <dbReference type="RuleBase" id="RU003919"/>
    </source>
</evidence>
<dbReference type="Pfam" id="PF00312">
    <property type="entry name" value="Ribosomal_S15"/>
    <property type="match status" value="1"/>
</dbReference>
<dbReference type="GO" id="GO:1990904">
    <property type="term" value="C:ribonucleoprotein complex"/>
    <property type="evidence" value="ECO:0007669"/>
    <property type="project" value="UniProtKB-KW"/>
</dbReference>
<name>A0AAU7QS96_9FLAO</name>
<accession>A0AAU7QS96</accession>
<evidence type="ECO:0000256" key="2">
    <source>
        <dbReference type="ARBA" id="ARBA00023274"/>
    </source>
</evidence>
<reference evidence="4" key="1">
    <citation type="submission" date="2024-06" db="EMBL/GenBank/DDBJ databases">
        <title>Diversity, functionality, and evolutionary history of bacterial symbionts in false click beetles (Coleoptera, Throscidae).</title>
        <authorList>
            <person name="Wierz J.C."/>
            <person name="Malm H."/>
            <person name="Kaltenpoth M."/>
            <person name="Engl T."/>
        </authorList>
    </citation>
    <scope>NUCLEOTIDE SEQUENCE</scope>
    <source>
        <strain evidence="4">Tcar</strain>
    </source>
</reference>
<dbReference type="InterPro" id="IPR009068">
    <property type="entry name" value="uS15_NS1_RNA-bd_sf"/>
</dbReference>
<protein>
    <submittedName>
        <fullName evidence="4">30S ribosomal protein S15</fullName>
    </submittedName>
</protein>
<dbReference type="AlphaFoldDB" id="A0AAU7QS96"/>
<proteinExistence type="inferred from homology"/>
<dbReference type="GO" id="GO:0003735">
    <property type="term" value="F:structural constituent of ribosome"/>
    <property type="evidence" value="ECO:0007669"/>
    <property type="project" value="InterPro"/>
</dbReference>